<evidence type="ECO:0000256" key="6">
    <source>
        <dbReference type="SAM" id="MobiDB-lite"/>
    </source>
</evidence>
<dbReference type="Gene3D" id="4.10.280.10">
    <property type="entry name" value="Helix-loop-helix DNA-binding domain"/>
    <property type="match status" value="1"/>
</dbReference>
<keyword evidence="2" id="KW-0805">Transcription regulation</keyword>
<name>A0A371FMW7_MUCPR</name>
<dbReference type="GO" id="GO:0000981">
    <property type="term" value="F:DNA-binding transcription factor activity, RNA polymerase II-specific"/>
    <property type="evidence" value="ECO:0007669"/>
    <property type="project" value="TreeGrafter"/>
</dbReference>
<dbReference type="PANTHER" id="PTHR16223">
    <property type="entry name" value="TRANSCRIPTION FACTOR BHLH83-RELATED"/>
    <property type="match status" value="1"/>
</dbReference>
<dbReference type="AlphaFoldDB" id="A0A371FMW7"/>
<feature type="region of interest" description="Disordered" evidence="6">
    <location>
        <begin position="206"/>
        <end position="245"/>
    </location>
</feature>
<dbReference type="OrthoDB" id="1839773at2759"/>
<dbReference type="InterPro" id="IPR045843">
    <property type="entry name" value="IND-like"/>
</dbReference>
<feature type="compositionally biased region" description="Basic and acidic residues" evidence="6">
    <location>
        <begin position="211"/>
        <end position="222"/>
    </location>
</feature>
<feature type="non-terminal residue" evidence="8">
    <location>
        <position position="1"/>
    </location>
</feature>
<evidence type="ECO:0000256" key="1">
    <source>
        <dbReference type="ARBA" id="ARBA00004123"/>
    </source>
</evidence>
<comment type="subcellular location">
    <subcellularLocation>
        <location evidence="1">Nucleus</location>
    </subcellularLocation>
</comment>
<evidence type="ECO:0000313" key="8">
    <source>
        <dbReference type="EMBL" id="RDX79678.1"/>
    </source>
</evidence>
<protein>
    <submittedName>
        <fullName evidence="8">Transcription factor bHLH68</fullName>
    </submittedName>
</protein>
<dbReference type="CDD" id="cd11393">
    <property type="entry name" value="bHLH_AtbHLH_like"/>
    <property type="match status" value="1"/>
</dbReference>
<organism evidence="8 9">
    <name type="scientific">Mucuna pruriens</name>
    <name type="common">Velvet bean</name>
    <name type="synonym">Dolichos pruriens</name>
    <dbReference type="NCBI Taxonomy" id="157652"/>
    <lineage>
        <taxon>Eukaryota</taxon>
        <taxon>Viridiplantae</taxon>
        <taxon>Streptophyta</taxon>
        <taxon>Embryophyta</taxon>
        <taxon>Tracheophyta</taxon>
        <taxon>Spermatophyta</taxon>
        <taxon>Magnoliopsida</taxon>
        <taxon>eudicotyledons</taxon>
        <taxon>Gunneridae</taxon>
        <taxon>Pentapetalae</taxon>
        <taxon>rosids</taxon>
        <taxon>fabids</taxon>
        <taxon>Fabales</taxon>
        <taxon>Fabaceae</taxon>
        <taxon>Papilionoideae</taxon>
        <taxon>50 kb inversion clade</taxon>
        <taxon>NPAAA clade</taxon>
        <taxon>indigoferoid/millettioid clade</taxon>
        <taxon>Phaseoleae</taxon>
        <taxon>Mucuna</taxon>
    </lineage>
</organism>
<reference evidence="8" key="1">
    <citation type="submission" date="2018-05" db="EMBL/GenBank/DDBJ databases">
        <title>Draft genome of Mucuna pruriens seed.</title>
        <authorList>
            <person name="Nnadi N.E."/>
            <person name="Vos R."/>
            <person name="Hasami M.H."/>
            <person name="Devisetty U.K."/>
            <person name="Aguiy J.C."/>
        </authorList>
    </citation>
    <scope>NUCLEOTIDE SEQUENCE [LARGE SCALE GENOMIC DNA]</scope>
    <source>
        <strain evidence="8">JCA_2017</strain>
    </source>
</reference>
<dbReference type="PANTHER" id="PTHR16223:SF328">
    <property type="entry name" value="BHLH DOMAIN-CONTAINING PROTEIN"/>
    <property type="match status" value="1"/>
</dbReference>
<evidence type="ECO:0000256" key="5">
    <source>
        <dbReference type="ARBA" id="ARBA00023242"/>
    </source>
</evidence>
<dbReference type="Proteomes" id="UP000257109">
    <property type="component" value="Unassembled WGS sequence"/>
</dbReference>
<dbReference type="InterPro" id="IPR011598">
    <property type="entry name" value="bHLH_dom"/>
</dbReference>
<gene>
    <name evidence="8" type="primary">BHLH68</name>
    <name evidence="8" type="ORF">CR513_39870</name>
</gene>
<keyword evidence="9" id="KW-1185">Reference proteome</keyword>
<evidence type="ECO:0000256" key="4">
    <source>
        <dbReference type="ARBA" id="ARBA00023163"/>
    </source>
</evidence>
<dbReference type="GO" id="GO:0000978">
    <property type="term" value="F:RNA polymerase II cis-regulatory region sequence-specific DNA binding"/>
    <property type="evidence" value="ECO:0007669"/>
    <property type="project" value="TreeGrafter"/>
</dbReference>
<dbReference type="EMBL" id="QJKJ01008465">
    <property type="protein sequence ID" value="RDX79678.1"/>
    <property type="molecule type" value="Genomic_DNA"/>
</dbReference>
<evidence type="ECO:0000259" key="7">
    <source>
        <dbReference type="PROSITE" id="PS50888"/>
    </source>
</evidence>
<sequence>WCSPYLINLRRSSQNFYKDTVFWLGHQAKKGKERSQEREFIFLCEQLNISKGEGMNRGVLQSSPVQQMMTGNPNWWNININSMPPQAPPFLSTPSNFPIPYAPTSLPFPSWHENQDTPESWSQLLMSGVVDEQDKAGMGQFQTKKLENWEDQMLSQAPNASLVDVKHENSVNSYVYGHGNEELQSSKPSWSPKSCVTSFSSNMLDFSNNKSDARHPPPDRSSECNSTAAGGALKKARVQPSATTQTTFKVRKEKLGDRITALHQLVSPFGKTDTASVLLEAIGYIRFLQSQIEALSIPYLSGGPGNTRQQHSVRNTINPFLVQGEKNCIFPEDPGQLLNENCLKKKAAGEPDTQEEPKKGLRSRGLCLVPVSCTLQVGSDNGADYWAPALGGGFR</sequence>
<keyword evidence="3" id="KW-0238">DNA-binding</keyword>
<dbReference type="InterPro" id="IPR045239">
    <property type="entry name" value="bHLH95_bHLH"/>
</dbReference>
<evidence type="ECO:0000313" key="9">
    <source>
        <dbReference type="Proteomes" id="UP000257109"/>
    </source>
</evidence>
<keyword evidence="4" id="KW-0804">Transcription</keyword>
<dbReference type="GO" id="GO:0046983">
    <property type="term" value="F:protein dimerization activity"/>
    <property type="evidence" value="ECO:0007669"/>
    <property type="project" value="InterPro"/>
</dbReference>
<evidence type="ECO:0000256" key="3">
    <source>
        <dbReference type="ARBA" id="ARBA00023125"/>
    </source>
</evidence>
<keyword evidence="5" id="KW-0539">Nucleus</keyword>
<dbReference type="PROSITE" id="PS50888">
    <property type="entry name" value="BHLH"/>
    <property type="match status" value="1"/>
</dbReference>
<dbReference type="FunFam" id="4.10.280.10:FF:000092">
    <property type="entry name" value="transcription factor bHLH68 isoform X1"/>
    <property type="match status" value="1"/>
</dbReference>
<feature type="domain" description="BHLH" evidence="7">
    <location>
        <begin position="239"/>
        <end position="288"/>
    </location>
</feature>
<comment type="caution">
    <text evidence="8">The sequence shown here is derived from an EMBL/GenBank/DDBJ whole genome shotgun (WGS) entry which is preliminary data.</text>
</comment>
<dbReference type="STRING" id="157652.A0A371FMW7"/>
<dbReference type="SUPFAM" id="SSF47459">
    <property type="entry name" value="HLH, helix-loop-helix DNA-binding domain"/>
    <property type="match status" value="1"/>
</dbReference>
<proteinExistence type="predicted"/>
<evidence type="ECO:0000256" key="2">
    <source>
        <dbReference type="ARBA" id="ARBA00023015"/>
    </source>
</evidence>
<dbReference type="InterPro" id="IPR036638">
    <property type="entry name" value="HLH_DNA-bd_sf"/>
</dbReference>
<accession>A0A371FMW7</accession>
<dbReference type="GO" id="GO:0005634">
    <property type="term" value="C:nucleus"/>
    <property type="evidence" value="ECO:0007669"/>
    <property type="project" value="UniProtKB-SubCell"/>
</dbReference>